<proteinExistence type="inferred from homology"/>
<comment type="caution">
    <text evidence="5">The sequence shown here is derived from an EMBL/GenBank/DDBJ whole genome shotgun (WGS) entry which is preliminary data.</text>
</comment>
<gene>
    <name evidence="5" type="ORF">DBA34_04570</name>
    <name evidence="6" type="ORF">DBB29_04960</name>
</gene>
<accession>A0AAW7MIE1</accession>
<evidence type="ECO:0000256" key="3">
    <source>
        <dbReference type="ARBA" id="ARBA00023027"/>
    </source>
</evidence>
<dbReference type="SUPFAM" id="SSF53720">
    <property type="entry name" value="ALDH-like"/>
    <property type="match status" value="1"/>
</dbReference>
<dbReference type="PANTHER" id="PTHR43860">
    <property type="entry name" value="BETAINE ALDEHYDE DEHYDROGENASE"/>
    <property type="match status" value="1"/>
</dbReference>
<dbReference type="Pfam" id="PF00171">
    <property type="entry name" value="Aldedh"/>
    <property type="match status" value="1"/>
</dbReference>
<evidence type="ECO:0000313" key="7">
    <source>
        <dbReference type="Proteomes" id="UP001172788"/>
    </source>
</evidence>
<sequence length="82" mass="9297">MTATDQFDFEHELSENLRTRFYINGQWAQPKSAQELELVSPMSEEVIFRLPSASNEDVDAAVKTARRAFDGVPWAATSRTFS</sequence>
<organism evidence="5 8">
    <name type="scientific">Pandoraea cepalis</name>
    <dbReference type="NCBI Taxonomy" id="2508294"/>
    <lineage>
        <taxon>Bacteria</taxon>
        <taxon>Pseudomonadati</taxon>
        <taxon>Pseudomonadota</taxon>
        <taxon>Betaproteobacteria</taxon>
        <taxon>Burkholderiales</taxon>
        <taxon>Burkholderiaceae</taxon>
        <taxon>Pandoraea</taxon>
    </lineage>
</organism>
<comment type="similarity">
    <text evidence="1">Belongs to the aldehyde dehydrogenase family.</text>
</comment>
<dbReference type="EMBL" id="QAID01000031">
    <property type="protein sequence ID" value="MDN4577464.1"/>
    <property type="molecule type" value="Genomic_DNA"/>
</dbReference>
<keyword evidence="7" id="KW-1185">Reference proteome</keyword>
<reference evidence="5" key="1">
    <citation type="submission" date="2018-04" db="EMBL/GenBank/DDBJ databases">
        <authorList>
            <person name="Jy Z."/>
        </authorList>
    </citation>
    <scope>NUCLEOTIDE SEQUENCE</scope>
    <source>
        <strain evidence="6">AS13</strain>
        <strain evidence="5">LA18</strain>
    </source>
</reference>
<dbReference type="GO" id="GO:0016491">
    <property type="term" value="F:oxidoreductase activity"/>
    <property type="evidence" value="ECO:0007669"/>
    <property type="project" value="UniProtKB-KW"/>
</dbReference>
<dbReference type="AlphaFoldDB" id="A0AAW7MIE1"/>
<dbReference type="InterPro" id="IPR015590">
    <property type="entry name" value="Aldehyde_DH_dom"/>
</dbReference>
<keyword evidence="3" id="KW-0520">NAD</keyword>
<dbReference type="EMBL" id="QAIC01000028">
    <property type="protein sequence ID" value="MDN4572538.1"/>
    <property type="molecule type" value="Genomic_DNA"/>
</dbReference>
<dbReference type="InterPro" id="IPR016161">
    <property type="entry name" value="Ald_DH/histidinol_DH"/>
</dbReference>
<evidence type="ECO:0000313" key="5">
    <source>
        <dbReference type="EMBL" id="MDN4572538.1"/>
    </source>
</evidence>
<dbReference type="InterPro" id="IPR016162">
    <property type="entry name" value="Ald_DH_N"/>
</dbReference>
<evidence type="ECO:0000313" key="8">
    <source>
        <dbReference type="Proteomes" id="UP001172791"/>
    </source>
</evidence>
<dbReference type="Gene3D" id="3.40.605.10">
    <property type="entry name" value="Aldehyde Dehydrogenase, Chain A, domain 1"/>
    <property type="match status" value="1"/>
</dbReference>
<feature type="domain" description="Aldehyde dehydrogenase" evidence="4">
    <location>
        <begin position="27"/>
        <end position="78"/>
    </location>
</feature>
<evidence type="ECO:0000256" key="2">
    <source>
        <dbReference type="ARBA" id="ARBA00023002"/>
    </source>
</evidence>
<keyword evidence="2" id="KW-0560">Oxidoreductase</keyword>
<evidence type="ECO:0000313" key="6">
    <source>
        <dbReference type="EMBL" id="MDN4577464.1"/>
    </source>
</evidence>
<protein>
    <recommendedName>
        <fullName evidence="4">Aldehyde dehydrogenase domain-containing protein</fullName>
    </recommendedName>
</protein>
<dbReference type="Proteomes" id="UP001172788">
    <property type="component" value="Unassembled WGS sequence"/>
</dbReference>
<dbReference type="Proteomes" id="UP001172791">
    <property type="component" value="Unassembled WGS sequence"/>
</dbReference>
<name>A0AAW7MIE1_9BURK</name>
<dbReference type="PANTHER" id="PTHR43860:SF2">
    <property type="entry name" value="BETAINE ALDEHYDE DEHYDROGENASE-RELATED"/>
    <property type="match status" value="1"/>
</dbReference>
<evidence type="ECO:0000256" key="1">
    <source>
        <dbReference type="ARBA" id="ARBA00009986"/>
    </source>
</evidence>
<evidence type="ECO:0000259" key="4">
    <source>
        <dbReference type="Pfam" id="PF00171"/>
    </source>
</evidence>